<keyword evidence="4" id="KW-1015">Disulfide bond</keyword>
<accession>A0A8C7YE16</accession>
<keyword evidence="3" id="KW-0964">Secreted</keyword>
<evidence type="ECO:0000313" key="6">
    <source>
        <dbReference type="Ensembl" id="ENSOSIP00000027316.1"/>
    </source>
</evidence>
<keyword evidence="5" id="KW-0732">Signal</keyword>
<dbReference type="PANTHER" id="PTHR10500">
    <property type="entry name" value="BETA-MICROSEMINOPROTEIN"/>
    <property type="match status" value="1"/>
</dbReference>
<evidence type="ECO:0000256" key="5">
    <source>
        <dbReference type="SAM" id="SignalP"/>
    </source>
</evidence>
<evidence type="ECO:0000256" key="3">
    <source>
        <dbReference type="ARBA" id="ARBA00022525"/>
    </source>
</evidence>
<proteinExistence type="inferred from homology"/>
<evidence type="ECO:0008006" key="8">
    <source>
        <dbReference type="Google" id="ProtNLM"/>
    </source>
</evidence>
<comment type="subcellular location">
    <subcellularLocation>
        <location evidence="1">Secreted</location>
    </subcellularLocation>
</comment>
<feature type="signal peptide" evidence="5">
    <location>
        <begin position="1"/>
        <end position="19"/>
    </location>
</feature>
<dbReference type="Pfam" id="PF05825">
    <property type="entry name" value="PSP94"/>
    <property type="match status" value="1"/>
</dbReference>
<dbReference type="Ensembl" id="ENSOSIT00000028797.1">
    <property type="protein sequence ID" value="ENSOSIP00000027316.1"/>
    <property type="gene ID" value="ENSOSIG00000014337.1"/>
</dbReference>
<dbReference type="PANTHER" id="PTHR10500:SF7">
    <property type="entry name" value="BETA-MICROSEMINOPROTEIN"/>
    <property type="match status" value="1"/>
</dbReference>
<dbReference type="InterPro" id="IPR008735">
    <property type="entry name" value="PSP94"/>
</dbReference>
<feature type="chain" id="PRO_5034952255" description="Beta-microseminoprotein" evidence="5">
    <location>
        <begin position="20"/>
        <end position="132"/>
    </location>
</feature>
<sequence>MKFLTLSLLLCAVLSLARPYCFFMHVEPDATHCLDSADGSWHAVGSSWMSDCMNCTCFSCCSTYSIPQVFPEDCESVFNTTACEYVVRRKDDPSVLCPVTAALRNKERIGEEGESFTQTSRIEGFFCGMLLK</sequence>
<evidence type="ECO:0000313" key="7">
    <source>
        <dbReference type="Proteomes" id="UP000694383"/>
    </source>
</evidence>
<evidence type="ECO:0000256" key="4">
    <source>
        <dbReference type="ARBA" id="ARBA00023157"/>
    </source>
</evidence>
<keyword evidence="7" id="KW-1185">Reference proteome</keyword>
<dbReference type="Proteomes" id="UP000694383">
    <property type="component" value="Unplaced"/>
</dbReference>
<name>A0A8C7YE16_9TELE</name>
<protein>
    <recommendedName>
        <fullName evidence="8">Beta-microseminoprotein</fullName>
    </recommendedName>
</protein>
<dbReference type="GO" id="GO:0005576">
    <property type="term" value="C:extracellular region"/>
    <property type="evidence" value="ECO:0007669"/>
    <property type="project" value="UniProtKB-SubCell"/>
</dbReference>
<evidence type="ECO:0000256" key="2">
    <source>
        <dbReference type="ARBA" id="ARBA00010352"/>
    </source>
</evidence>
<evidence type="ECO:0000256" key="1">
    <source>
        <dbReference type="ARBA" id="ARBA00004613"/>
    </source>
</evidence>
<dbReference type="AlphaFoldDB" id="A0A8C7YE16"/>
<comment type="similarity">
    <text evidence="2">Belongs to the beta-microseminoprotein family.</text>
</comment>
<dbReference type="Gene3D" id="2.60.40.1900">
    <property type="entry name" value="Beta-microseminoprotein (PSP94) domain"/>
    <property type="match status" value="1"/>
</dbReference>
<reference evidence="6" key="1">
    <citation type="submission" date="2025-08" db="UniProtKB">
        <authorList>
            <consortium name="Ensembl"/>
        </authorList>
    </citation>
    <scope>IDENTIFICATION</scope>
</reference>
<dbReference type="GeneTree" id="ENSGT01050000245123"/>
<reference evidence="6" key="2">
    <citation type="submission" date="2025-09" db="UniProtKB">
        <authorList>
            <consortium name="Ensembl"/>
        </authorList>
    </citation>
    <scope>IDENTIFICATION</scope>
</reference>
<organism evidence="6 7">
    <name type="scientific">Oryzias sinensis</name>
    <name type="common">Chinese medaka</name>
    <dbReference type="NCBI Taxonomy" id="183150"/>
    <lineage>
        <taxon>Eukaryota</taxon>
        <taxon>Metazoa</taxon>
        <taxon>Chordata</taxon>
        <taxon>Craniata</taxon>
        <taxon>Vertebrata</taxon>
        <taxon>Euteleostomi</taxon>
        <taxon>Actinopterygii</taxon>
        <taxon>Neopterygii</taxon>
        <taxon>Teleostei</taxon>
        <taxon>Neoteleostei</taxon>
        <taxon>Acanthomorphata</taxon>
        <taxon>Ovalentaria</taxon>
        <taxon>Atherinomorphae</taxon>
        <taxon>Beloniformes</taxon>
        <taxon>Adrianichthyidae</taxon>
        <taxon>Oryziinae</taxon>
        <taxon>Oryzias</taxon>
    </lineage>
</organism>